<dbReference type="EMBL" id="UGGO01000001">
    <property type="protein sequence ID" value="STQ46321.1"/>
    <property type="molecule type" value="Genomic_DNA"/>
</dbReference>
<reference evidence="4 5" key="1">
    <citation type="submission" date="2018-06" db="EMBL/GenBank/DDBJ databases">
        <authorList>
            <consortium name="Pathogen Informatics"/>
            <person name="Doyle S."/>
        </authorList>
    </citation>
    <scope>NUCLEOTIDE SEQUENCE [LARGE SCALE GENOMIC DNA]</scope>
    <source>
        <strain evidence="4 5">NCTC12157</strain>
    </source>
</reference>
<dbReference type="InterPro" id="IPR042099">
    <property type="entry name" value="ANL_N_sf"/>
</dbReference>
<dbReference type="GeneID" id="78380907"/>
<evidence type="ECO:0000256" key="2">
    <source>
        <dbReference type="ARBA" id="ARBA00022840"/>
    </source>
</evidence>
<dbReference type="InterPro" id="IPR000873">
    <property type="entry name" value="AMP-dep_synth/lig_dom"/>
</dbReference>
<dbReference type="GO" id="GO:0004467">
    <property type="term" value="F:long-chain fatty acid-CoA ligase activity"/>
    <property type="evidence" value="ECO:0007669"/>
    <property type="project" value="UniProtKB-EC"/>
</dbReference>
<name>A0A377NFM2_9GAMM</name>
<dbReference type="Pfam" id="PF00501">
    <property type="entry name" value="AMP-binding"/>
    <property type="match status" value="1"/>
</dbReference>
<dbReference type="Proteomes" id="UP000254304">
    <property type="component" value="Unassembled WGS sequence"/>
</dbReference>
<keyword evidence="4" id="KW-0436">Ligase</keyword>
<dbReference type="AlphaFoldDB" id="A0A377NFM2"/>
<gene>
    <name evidence="4" type="ORF">NCTC12157_04093</name>
</gene>
<dbReference type="Gene3D" id="3.40.50.12780">
    <property type="entry name" value="N-terminal domain of ligase-like"/>
    <property type="match status" value="1"/>
</dbReference>
<dbReference type="RefSeq" id="WP_128124592.1">
    <property type="nucleotide sequence ID" value="NZ_VXKG01000002.1"/>
</dbReference>
<evidence type="ECO:0000313" key="4">
    <source>
        <dbReference type="EMBL" id="STQ46321.1"/>
    </source>
</evidence>
<keyword evidence="2" id="KW-0067">ATP-binding</keyword>
<organism evidence="4 5">
    <name type="scientific">Ewingella americana</name>
    <dbReference type="NCBI Taxonomy" id="41202"/>
    <lineage>
        <taxon>Bacteria</taxon>
        <taxon>Pseudomonadati</taxon>
        <taxon>Pseudomonadota</taxon>
        <taxon>Gammaproteobacteria</taxon>
        <taxon>Enterobacterales</taxon>
        <taxon>Yersiniaceae</taxon>
        <taxon>Ewingella</taxon>
    </lineage>
</organism>
<dbReference type="PROSITE" id="PS00455">
    <property type="entry name" value="AMP_BINDING"/>
    <property type="match status" value="1"/>
</dbReference>
<dbReference type="PANTHER" id="PTHR43272">
    <property type="entry name" value="LONG-CHAIN-FATTY-ACID--COA LIGASE"/>
    <property type="match status" value="1"/>
</dbReference>
<dbReference type="GO" id="GO:0005524">
    <property type="term" value="F:ATP binding"/>
    <property type="evidence" value="ECO:0007669"/>
    <property type="project" value="UniProtKB-KW"/>
</dbReference>
<keyword evidence="1" id="KW-0547">Nucleotide-binding</keyword>
<dbReference type="EC" id="6.2.1.3" evidence="4"/>
<dbReference type="InterPro" id="IPR020845">
    <property type="entry name" value="AMP-binding_CS"/>
</dbReference>
<evidence type="ECO:0000256" key="1">
    <source>
        <dbReference type="ARBA" id="ARBA00022741"/>
    </source>
</evidence>
<evidence type="ECO:0000313" key="5">
    <source>
        <dbReference type="Proteomes" id="UP000254304"/>
    </source>
</evidence>
<feature type="domain" description="AMP-dependent synthetase/ligase" evidence="3">
    <location>
        <begin position="14"/>
        <end position="425"/>
    </location>
</feature>
<sequence length="598" mass="67463">MTTTLTDFHLVTRFQHQLLTQPDNTAFREWSPEKESSLTWREAGEKIDRLASILLRLGVEVQERVALCGSNAMTWTLADLALLHIRAITVPLYATNTPAQSAYVINDAGIRILFVLEQSQFDAALALQALCPQLEHILVLDDSVNLRDALIARHVNWLETPDPTSGAGLAQRLEQRSLEDLFTLIYTSGTTGEPKGVMLDYLSIATQLQQHDHRLTLTRDDISLCFLPLAHVFERAWSFYVMHSGAQIVFLRQTDLVREALSAVKPTVMCAVPRFYEKVFSAINQSVAHASLIKKKLFHWAMAQGKEKFLAARNRESQSWWQKSQFALADKLVLSKLRGLLGGNVRFLPAAGASLDDNVILFFESIGLKIKYGYGLTETSATVSCWEEQDFLFGSVGTALPKVEIRIGEENEIQVRGPTLLRGYFNKPEETAASFTADGWFKTGDAGKMDEQGNLFVTERLKDLMKTSGGKYIAPQRIEGTLVQDRYIEQAAVIADAKHFVSALIVPDFNALSEYAQAHHIDYFNREGLLKNEQILSLFTYRVRQIQHELASYEQVKKFALLTTPFTMEAGELTPTLKIRRKIIAERYKKEIDAFYCD</sequence>
<accession>A0A377NFM2</accession>
<dbReference type="Pfam" id="PF23562">
    <property type="entry name" value="AMP-binding_C_3"/>
    <property type="match status" value="1"/>
</dbReference>
<dbReference type="GO" id="GO:0016020">
    <property type="term" value="C:membrane"/>
    <property type="evidence" value="ECO:0007669"/>
    <property type="project" value="TreeGrafter"/>
</dbReference>
<evidence type="ECO:0000259" key="3">
    <source>
        <dbReference type="Pfam" id="PF00501"/>
    </source>
</evidence>
<proteinExistence type="predicted"/>
<dbReference type="PANTHER" id="PTHR43272:SF33">
    <property type="entry name" value="AMP-BINDING DOMAIN-CONTAINING PROTEIN-RELATED"/>
    <property type="match status" value="1"/>
</dbReference>
<dbReference type="CDD" id="cd05907">
    <property type="entry name" value="VL_LC_FACS_like"/>
    <property type="match status" value="1"/>
</dbReference>
<protein>
    <submittedName>
        <fullName evidence="4">Long-chain-fatty-acid--CoA ligase FadD15</fullName>
        <ecNumber evidence="4">6.2.1.3</ecNumber>
    </submittedName>
</protein>
<dbReference type="SUPFAM" id="SSF56801">
    <property type="entry name" value="Acetyl-CoA synthetase-like"/>
    <property type="match status" value="1"/>
</dbReference>